<gene>
    <name evidence="1" type="ORF">LCGC14_1725330</name>
</gene>
<protein>
    <submittedName>
        <fullName evidence="1">Uncharacterized protein</fullName>
    </submittedName>
</protein>
<name>A0A0F9HBA5_9ZZZZ</name>
<dbReference type="EMBL" id="LAZR01015583">
    <property type="protein sequence ID" value="KKM08295.1"/>
    <property type="molecule type" value="Genomic_DNA"/>
</dbReference>
<organism evidence="1">
    <name type="scientific">marine sediment metagenome</name>
    <dbReference type="NCBI Taxonomy" id="412755"/>
    <lineage>
        <taxon>unclassified sequences</taxon>
        <taxon>metagenomes</taxon>
        <taxon>ecological metagenomes</taxon>
    </lineage>
</organism>
<sequence>MTEIREQTREGLARHLCEYRGSKWETAGRTAREDYLAEAESILAIPGIEEGQELREKAKSGKNVPLCALCREPLTCVHCSD</sequence>
<proteinExistence type="predicted"/>
<accession>A0A0F9HBA5</accession>
<comment type="caution">
    <text evidence="1">The sequence shown here is derived from an EMBL/GenBank/DDBJ whole genome shotgun (WGS) entry which is preliminary data.</text>
</comment>
<dbReference type="AlphaFoldDB" id="A0A0F9HBA5"/>
<evidence type="ECO:0000313" key="1">
    <source>
        <dbReference type="EMBL" id="KKM08295.1"/>
    </source>
</evidence>
<reference evidence="1" key="1">
    <citation type="journal article" date="2015" name="Nature">
        <title>Complex archaea that bridge the gap between prokaryotes and eukaryotes.</title>
        <authorList>
            <person name="Spang A."/>
            <person name="Saw J.H."/>
            <person name="Jorgensen S.L."/>
            <person name="Zaremba-Niedzwiedzka K."/>
            <person name="Martijn J."/>
            <person name="Lind A.E."/>
            <person name="van Eijk R."/>
            <person name="Schleper C."/>
            <person name="Guy L."/>
            <person name="Ettema T.J."/>
        </authorList>
    </citation>
    <scope>NUCLEOTIDE SEQUENCE</scope>
</reference>